<evidence type="ECO:0000259" key="1">
    <source>
        <dbReference type="Pfam" id="PF18962"/>
    </source>
</evidence>
<reference evidence="2 3" key="1">
    <citation type="submission" date="2017-10" db="EMBL/GenBank/DDBJ databases">
        <title>The draft genome sequence of Lewinella nigricans NBRC 102662.</title>
        <authorList>
            <person name="Wang K."/>
        </authorList>
    </citation>
    <scope>NUCLEOTIDE SEQUENCE [LARGE SCALE GENOMIC DNA]</scope>
    <source>
        <strain evidence="2 3">NBRC 102662</strain>
    </source>
</reference>
<dbReference type="PANTHER" id="PTHR47199:SF2">
    <property type="entry name" value="PHOTOSYSTEM II STABILITY_ASSEMBLY FACTOR HCF136, CHLOROPLASTIC"/>
    <property type="match status" value="1"/>
</dbReference>
<dbReference type="Pfam" id="PF18962">
    <property type="entry name" value="Por_Secre_tail"/>
    <property type="match status" value="1"/>
</dbReference>
<sequence>MKLNKLFFLLLIIPISGLKAQWKSLGSGIDASPRQIFTMHAVNEQVVWATTGFDPISFVPSFEFTRTTDGGKTWKPGRLQIDADLYHFDLFALDSLTAWVTTADEADPISGKIYKTTDGGNTWIHQASAFTGFNQTPASLYFWDAQTGVSFGATCKDAYDDQISIYTTDDGGDNWSQVVGADLPEQLPGEAICLWSGNSNYAAVGDTIWFFTSYSRVFRSTDRGKTWNAFLVRLKNAISIAFKDSQNGILVGFFPNGAMRTTDGGESWYPIDIPADVRSSEIAYVPGTAGTYLVQDGDILGDQDMLITHDDGDSWELLSSNENLSCLEFLSPTVGYAGGEVQGVDQGGIYRWEGNLFSGTVDVKESSFNRGIHQLELFPIPSRDEINISLPEGFDDRVSVEIFDLNGQRVLQNEILNGTQLAINALPAGMYLMKVRDRHRSVSRKFLKE</sequence>
<name>A0A2D0NB40_FLAN2</name>
<evidence type="ECO:0000313" key="2">
    <source>
        <dbReference type="EMBL" id="PHN05724.1"/>
    </source>
</evidence>
<dbReference type="Gene3D" id="2.130.10.10">
    <property type="entry name" value="YVTN repeat-like/Quinoprotein amine dehydrogenase"/>
    <property type="match status" value="2"/>
</dbReference>
<accession>A0A2D0NB40</accession>
<protein>
    <recommendedName>
        <fullName evidence="1">Secretion system C-terminal sorting domain-containing protein</fullName>
    </recommendedName>
</protein>
<dbReference type="PANTHER" id="PTHR47199">
    <property type="entry name" value="PHOTOSYSTEM II STABILITY/ASSEMBLY FACTOR HCF136, CHLOROPLASTIC"/>
    <property type="match status" value="1"/>
</dbReference>
<dbReference type="NCBIfam" id="TIGR04183">
    <property type="entry name" value="Por_Secre_tail"/>
    <property type="match status" value="1"/>
</dbReference>
<dbReference type="AlphaFoldDB" id="A0A2D0NB40"/>
<dbReference type="OrthoDB" id="610388at2"/>
<dbReference type="InterPro" id="IPR036278">
    <property type="entry name" value="Sialidase_sf"/>
</dbReference>
<feature type="domain" description="Secretion system C-terminal sorting" evidence="1">
    <location>
        <begin position="377"/>
        <end position="446"/>
    </location>
</feature>
<dbReference type="SUPFAM" id="SSF50939">
    <property type="entry name" value="Sialidases"/>
    <property type="match status" value="1"/>
</dbReference>
<organism evidence="2 3">
    <name type="scientific">Flavilitoribacter nigricans (strain ATCC 23147 / DSM 23189 / NBRC 102662 / NCIMB 1420 / SS-2)</name>
    <name type="common">Lewinella nigricans</name>
    <dbReference type="NCBI Taxonomy" id="1122177"/>
    <lineage>
        <taxon>Bacteria</taxon>
        <taxon>Pseudomonadati</taxon>
        <taxon>Bacteroidota</taxon>
        <taxon>Saprospiria</taxon>
        <taxon>Saprospirales</taxon>
        <taxon>Lewinellaceae</taxon>
        <taxon>Flavilitoribacter</taxon>
    </lineage>
</organism>
<dbReference type="CDD" id="cd15482">
    <property type="entry name" value="Sialidase_non-viral"/>
    <property type="match status" value="1"/>
</dbReference>
<comment type="caution">
    <text evidence="2">The sequence shown here is derived from an EMBL/GenBank/DDBJ whole genome shotgun (WGS) entry which is preliminary data.</text>
</comment>
<gene>
    <name evidence="2" type="ORF">CRP01_14705</name>
</gene>
<evidence type="ECO:0000313" key="3">
    <source>
        <dbReference type="Proteomes" id="UP000223913"/>
    </source>
</evidence>
<dbReference type="InterPro" id="IPR026444">
    <property type="entry name" value="Secre_tail"/>
</dbReference>
<proteinExistence type="predicted"/>
<dbReference type="Proteomes" id="UP000223913">
    <property type="component" value="Unassembled WGS sequence"/>
</dbReference>
<dbReference type="RefSeq" id="WP_099150815.1">
    <property type="nucleotide sequence ID" value="NZ_PDUD01000020.1"/>
</dbReference>
<keyword evidence="3" id="KW-1185">Reference proteome</keyword>
<dbReference type="EMBL" id="PDUD01000020">
    <property type="protein sequence ID" value="PHN05724.1"/>
    <property type="molecule type" value="Genomic_DNA"/>
</dbReference>
<dbReference type="InterPro" id="IPR015943">
    <property type="entry name" value="WD40/YVTN_repeat-like_dom_sf"/>
</dbReference>